<organism evidence="2 3">
    <name type="scientific">Nocardia ignorata</name>
    <dbReference type="NCBI Taxonomy" id="145285"/>
    <lineage>
        <taxon>Bacteria</taxon>
        <taxon>Bacillati</taxon>
        <taxon>Actinomycetota</taxon>
        <taxon>Actinomycetes</taxon>
        <taxon>Mycobacteriales</taxon>
        <taxon>Nocardiaceae</taxon>
        <taxon>Nocardia</taxon>
    </lineage>
</organism>
<evidence type="ECO:0000313" key="3">
    <source>
        <dbReference type="Proteomes" id="UP000295087"/>
    </source>
</evidence>
<keyword evidence="1" id="KW-0472">Membrane</keyword>
<feature type="transmembrane region" description="Helical" evidence="1">
    <location>
        <begin position="369"/>
        <end position="391"/>
    </location>
</feature>
<dbReference type="EMBL" id="SNXK01000005">
    <property type="protein sequence ID" value="TDP32776.1"/>
    <property type="molecule type" value="Genomic_DNA"/>
</dbReference>
<keyword evidence="1" id="KW-0812">Transmembrane</keyword>
<dbReference type="Pfam" id="PF00400">
    <property type="entry name" value="WD40"/>
    <property type="match status" value="1"/>
</dbReference>
<evidence type="ECO:0000256" key="1">
    <source>
        <dbReference type="SAM" id="Phobius"/>
    </source>
</evidence>
<dbReference type="AlphaFoldDB" id="A0A4R6P648"/>
<dbReference type="RefSeq" id="WP_067490229.1">
    <property type="nucleotide sequence ID" value="NZ_SNXK01000005.1"/>
</dbReference>
<dbReference type="PANTHER" id="PTHR19879:SF9">
    <property type="entry name" value="TRANSCRIPTION INITIATION FACTOR TFIID SUBUNIT 5"/>
    <property type="match status" value="1"/>
</dbReference>
<accession>A0A4R6P648</accession>
<dbReference type="InterPro" id="IPR015943">
    <property type="entry name" value="WD40/YVTN_repeat-like_dom_sf"/>
</dbReference>
<dbReference type="SUPFAM" id="SSF50998">
    <property type="entry name" value="Quinoprotein alcohol dehydrogenase-like"/>
    <property type="match status" value="2"/>
</dbReference>
<dbReference type="Proteomes" id="UP000295087">
    <property type="component" value="Unassembled WGS sequence"/>
</dbReference>
<evidence type="ECO:0000313" key="2">
    <source>
        <dbReference type="EMBL" id="TDP32776.1"/>
    </source>
</evidence>
<sequence>MTGQSEFQRDDALLSELTGAPQRWVALCREAVAAGPEAARGLLGLRRETGVLARHSLARWKHLEAGDDPLEEESENSDLEGDRVTADVSAAHAVAALAQALTGARDIAEACSVFLRHTERAGLHSAGTQLLPAGPITGGDDPLAEVVLHLLGQGGRPSRGYGIVTALELAGRRPPTVRTARVSVLFVDIGGAGRVGVLRLEQVREGPSGLHPDPAAMSFLQADRELADSLARAWEVSRPAATGACVLWSVTGAGRAPENDINGASMAAAMAVALDDLAPRHQLVRWLRVRRLDPACAVTAGLSETELTPVGGYAGKLAAAQRASLRVVVAATGYEEARRQAPENFLDRIAAAATVTEAVSRTRSRPNMALWLVSVAGVLAVLLAVLSVTGLTRVRAENAAARAESNSRLFAGVARGGADFDPALSQLVALAAVRTSATTDARSALLEFSALGTPIRILPGVSGDAVSAGIDPPRLATSIGGDMIAIGNGDGTVQLVRVDDSGVTRMPPFAAVAGPVRALAVSADQRWLAVAGERSAVLWSIADNPWRKTEFALADHLPSSLAFGPGNDLLAIGTHGGTVLSWRFGADPARPVPQPTLTVPGNHAFVAADDRVLVAAGSRIVDTMWTTTVRGWDATALDPARPAFELSVERTNGAEIRSVDVDGDVLAVGLNPGEIARWRLGADITRPEPLRAMSRGANEYFDVAPTGDGRTAVVVGGDSRARLLDLDAGAVLARFPGGSVARAEVFGGGRALVTSGFDRAVHVFDLAGQAAELGPRTLFRLPQDVSAPPPGVLPDALLPRLRGLSRTPAGTGRDSVDGDPSGFFDTVVLSPDGTRAATLNERAIQVWDITDPTPKPFGRPIDNGLVDTRGVVFGPDGTLAVGRGLTSSVELWDLTRPGGPELRSTLRFGHGYPTALAVSPDGSRLAVGSHRTGHITVYDLSAGSDARPVAELSGLPTAGQDMSLAVTTDNILAVGTRAGAFVYRLGEPGGPRPLPIPVTARGPAGSVAFDHTGTRLAVDDLAEDRIAIWDYTDPDAPTVYAALHHGERHWQKTMLAFAAGGTVLVESATDGTLRRWHTDATTEAARICATGTAPVTAQEWSNTLPGRTFVNPCPTG</sequence>
<keyword evidence="3" id="KW-1185">Reference proteome</keyword>
<reference evidence="2 3" key="1">
    <citation type="submission" date="2019-03" db="EMBL/GenBank/DDBJ databases">
        <title>Genomic Encyclopedia of Type Strains, Phase IV (KMG-IV): sequencing the most valuable type-strain genomes for metagenomic binning, comparative biology and taxonomic classification.</title>
        <authorList>
            <person name="Goeker M."/>
        </authorList>
    </citation>
    <scope>NUCLEOTIDE SEQUENCE [LARGE SCALE GENOMIC DNA]</scope>
    <source>
        <strain evidence="2 3">DSM 44496</strain>
    </source>
</reference>
<proteinExistence type="predicted"/>
<protein>
    <submittedName>
        <fullName evidence="2">WD40 repeat protein</fullName>
    </submittedName>
</protein>
<dbReference type="InterPro" id="IPR011047">
    <property type="entry name" value="Quinoprotein_ADH-like_sf"/>
</dbReference>
<dbReference type="SMART" id="SM00320">
    <property type="entry name" value="WD40"/>
    <property type="match status" value="6"/>
</dbReference>
<dbReference type="Gene3D" id="2.130.10.10">
    <property type="entry name" value="YVTN repeat-like/Quinoprotein amine dehydrogenase"/>
    <property type="match status" value="3"/>
</dbReference>
<comment type="caution">
    <text evidence="2">The sequence shown here is derived from an EMBL/GenBank/DDBJ whole genome shotgun (WGS) entry which is preliminary data.</text>
</comment>
<dbReference type="PANTHER" id="PTHR19879">
    <property type="entry name" value="TRANSCRIPTION INITIATION FACTOR TFIID"/>
    <property type="match status" value="1"/>
</dbReference>
<keyword evidence="1" id="KW-1133">Transmembrane helix</keyword>
<dbReference type="InterPro" id="IPR001680">
    <property type="entry name" value="WD40_rpt"/>
</dbReference>
<name>A0A4R6P648_NOCIG</name>
<gene>
    <name evidence="2" type="ORF">DFR75_10514</name>
</gene>